<accession>A0ABX4YCK9</accession>
<organism evidence="1 2">
    <name type="scientific">Leptospira inadai serovar Lyme</name>
    <dbReference type="NCBI Taxonomy" id="293084"/>
    <lineage>
        <taxon>Bacteria</taxon>
        <taxon>Pseudomonadati</taxon>
        <taxon>Spirochaetota</taxon>
        <taxon>Spirochaetia</taxon>
        <taxon>Leptospirales</taxon>
        <taxon>Leptospiraceae</taxon>
        <taxon>Leptospira</taxon>
    </lineage>
</organism>
<keyword evidence="2" id="KW-1185">Reference proteome</keyword>
<gene>
    <name evidence="1" type="ORF">BES34_021355</name>
</gene>
<protein>
    <submittedName>
        <fullName evidence="1">Uncharacterized protein</fullName>
    </submittedName>
</protein>
<evidence type="ECO:0000313" key="2">
    <source>
        <dbReference type="Proteomes" id="UP000094669"/>
    </source>
</evidence>
<dbReference type="Proteomes" id="UP000094669">
    <property type="component" value="Unassembled WGS sequence"/>
</dbReference>
<sequence length="61" mass="7169">MFKVVCISSMIHFKIVESVWLERYDSAYIKFLIRAGIIQADSLRFGYHECGSKPFPIQSRR</sequence>
<name>A0ABX4YCK9_9LEPT</name>
<proteinExistence type="predicted"/>
<evidence type="ECO:0000313" key="1">
    <source>
        <dbReference type="EMBL" id="PNV71525.1"/>
    </source>
</evidence>
<dbReference type="EMBL" id="MCRM02000044">
    <property type="protein sequence ID" value="PNV71525.1"/>
    <property type="molecule type" value="Genomic_DNA"/>
</dbReference>
<comment type="caution">
    <text evidence="1">The sequence shown here is derived from an EMBL/GenBank/DDBJ whole genome shotgun (WGS) entry which is preliminary data.</text>
</comment>
<reference evidence="1" key="1">
    <citation type="submission" date="2018-01" db="EMBL/GenBank/DDBJ databases">
        <title>Genomic characterization of Leptospira inadai serogroup Lyme isolated from captured rat in Brazil and comparative analysis with human reference strain.</title>
        <authorList>
            <person name="Moreno L.Z."/>
            <person name="Loureiro A.P."/>
            <person name="Miraglia F."/>
            <person name="Kremer F.S."/>
            <person name="Eslabao M.R."/>
            <person name="Dellagostin O.A."/>
            <person name="Lilenbaum W."/>
            <person name="Moreno A.M."/>
        </authorList>
    </citation>
    <scope>NUCLEOTIDE SEQUENCE [LARGE SCALE GENOMIC DNA]</scope>
    <source>
        <strain evidence="1">M34/99</strain>
    </source>
</reference>